<reference evidence="1 2" key="1">
    <citation type="journal article" date="2018" name="BMC Genomics">
        <title>High genomic variability in the plant pathogenic bacterium Pectobacterium parmentieri deciphered from de novo assembled complete genomes.</title>
        <authorList>
            <person name="Zoledowska S."/>
            <person name="Motyka-Pomagruk A."/>
            <person name="Sledz W."/>
            <person name="Mengoni A."/>
            <person name="Lojkowska E."/>
        </authorList>
    </citation>
    <scope>NUCLEOTIDE SEQUENCE [LARGE SCALE GENOMIC DNA]</scope>
    <source>
        <strain evidence="1 2">IFB5626</strain>
    </source>
</reference>
<evidence type="ECO:0000313" key="1">
    <source>
        <dbReference type="EMBL" id="RKO78723.1"/>
    </source>
</evidence>
<sequence length="73" mass="8115">MDSFLNLSLTKQHVFQIYSLQKANKIASVNAEFALLKGKNVFLVRKNRGKFDDDSLILLGGFGGSLCKLLLLL</sequence>
<dbReference type="Proteomes" id="UP000269665">
    <property type="component" value="Unassembled WGS sequence"/>
</dbReference>
<comment type="caution">
    <text evidence="1">The sequence shown here is derived from an EMBL/GenBank/DDBJ whole genome shotgun (WGS) entry which is preliminary data.</text>
</comment>
<dbReference type="EMBL" id="PSZG01000001">
    <property type="protein sequence ID" value="RKO78723.1"/>
    <property type="molecule type" value="Genomic_DNA"/>
</dbReference>
<evidence type="ECO:0000313" key="2">
    <source>
        <dbReference type="Proteomes" id="UP000269665"/>
    </source>
</evidence>
<organism evidence="1 2">
    <name type="scientific">Pectobacterium parmentieri</name>
    <dbReference type="NCBI Taxonomy" id="1905730"/>
    <lineage>
        <taxon>Bacteria</taxon>
        <taxon>Pseudomonadati</taxon>
        <taxon>Pseudomonadota</taxon>
        <taxon>Gammaproteobacteria</taxon>
        <taxon>Enterobacterales</taxon>
        <taxon>Pectobacteriaceae</taxon>
        <taxon>Pectobacterium</taxon>
    </lineage>
</organism>
<proteinExistence type="predicted"/>
<name>A0A8B3G8T1_PECPM</name>
<protein>
    <submittedName>
        <fullName evidence="1">Uncharacterized protein</fullName>
    </submittedName>
</protein>
<gene>
    <name evidence="1" type="ORF">C5E00_19035</name>
</gene>
<accession>A0A8B3G8T1</accession>
<dbReference type="AlphaFoldDB" id="A0A8B3G8T1"/>
<dbReference type="KEGG" id="ppar:A8F97_17385"/>